<evidence type="ECO:0000313" key="2">
    <source>
        <dbReference type="Proteomes" id="UP001526143"/>
    </source>
</evidence>
<dbReference type="Proteomes" id="UP001526143">
    <property type="component" value="Unassembled WGS sequence"/>
</dbReference>
<evidence type="ECO:0000313" key="1">
    <source>
        <dbReference type="EMBL" id="MCV3216984.1"/>
    </source>
</evidence>
<gene>
    <name evidence="1" type="ORF">OGM63_26345</name>
</gene>
<reference evidence="1 2" key="1">
    <citation type="submission" date="2022-10" db="EMBL/GenBank/DDBJ databases">
        <title>Identification of biosynthetic pathway for the production of the potent trypsin inhibitor radiosumin.</title>
        <authorList>
            <person name="Fewer D.P."/>
            <person name="Delbaje E."/>
            <person name="Ouyang X."/>
            <person name="Agostino P.D."/>
            <person name="Wahlsten M."/>
            <person name="Jokela J."/>
            <person name="Permi P."/>
            <person name="Haapaniemi E."/>
            <person name="Koistinen H."/>
        </authorList>
    </citation>
    <scope>NUCLEOTIDE SEQUENCE [LARGE SCALE GENOMIC DNA]</scope>
    <source>
        <strain evidence="1 2">NIES-515</strain>
    </source>
</reference>
<dbReference type="EMBL" id="JAOWRF010000372">
    <property type="protein sequence ID" value="MCV3216984.1"/>
    <property type="molecule type" value="Genomic_DNA"/>
</dbReference>
<comment type="caution">
    <text evidence="1">The sequence shown here is derived from an EMBL/GenBank/DDBJ whole genome shotgun (WGS) entry which is preliminary data.</text>
</comment>
<dbReference type="RefSeq" id="WP_263748677.1">
    <property type="nucleotide sequence ID" value="NZ_JAOWRF010000372.1"/>
</dbReference>
<name>A0ABT3B7X6_9CYAN</name>
<sequence>MTEQSSGNDIRFEPLPNSAIVYRALLRNNWINEDTVRVKAQAYFLRKNRNEQGLSVNIANASSPEQCASRFTNCYGVASLDVGRVRELGLDVVPDSPSHANIIGLPYREDDPATAERLARLLAKQSRIVWQP</sequence>
<accession>A0ABT3B7X6</accession>
<organism evidence="1 2">
    <name type="scientific">Plectonema radiosum NIES-515</name>
    <dbReference type="NCBI Taxonomy" id="2986073"/>
    <lineage>
        <taxon>Bacteria</taxon>
        <taxon>Bacillati</taxon>
        <taxon>Cyanobacteriota</taxon>
        <taxon>Cyanophyceae</taxon>
        <taxon>Oscillatoriophycideae</taxon>
        <taxon>Oscillatoriales</taxon>
        <taxon>Microcoleaceae</taxon>
        <taxon>Plectonema</taxon>
    </lineage>
</organism>
<keyword evidence="2" id="KW-1185">Reference proteome</keyword>
<protein>
    <submittedName>
        <fullName evidence="1">Uncharacterized protein</fullName>
    </submittedName>
</protein>
<proteinExistence type="predicted"/>